<comment type="caution">
    <text evidence="1">The sequence shown here is derived from an EMBL/GenBank/DDBJ whole genome shotgun (WGS) entry which is preliminary data.</text>
</comment>
<dbReference type="Proteomes" id="UP000823749">
    <property type="component" value="Chromosome 7"/>
</dbReference>
<reference evidence="1" key="1">
    <citation type="submission" date="2020-08" db="EMBL/GenBank/DDBJ databases">
        <title>Plant Genome Project.</title>
        <authorList>
            <person name="Zhang R.-G."/>
        </authorList>
    </citation>
    <scope>NUCLEOTIDE SEQUENCE</scope>
    <source>
        <strain evidence="1">WSP0</strain>
        <tissue evidence="1">Leaf</tissue>
    </source>
</reference>
<name>A0AAV6JIX8_9ERIC</name>
<keyword evidence="2" id="KW-1185">Reference proteome</keyword>
<protein>
    <submittedName>
        <fullName evidence="1">Uncharacterized protein</fullName>
    </submittedName>
</protein>
<evidence type="ECO:0000313" key="2">
    <source>
        <dbReference type="Proteomes" id="UP000823749"/>
    </source>
</evidence>
<dbReference type="EMBL" id="JACTNZ010000007">
    <property type="protein sequence ID" value="KAG5541032.1"/>
    <property type="molecule type" value="Genomic_DNA"/>
</dbReference>
<proteinExistence type="predicted"/>
<accession>A0AAV6JIX8</accession>
<sequence length="132" mass="15096">MRTTGLGYLLLSDQKVKKGDRLEDYFVKEKAKQVYQGQPKPFWDKETNTLLPGFEIFANDIWPESEEEPEAAEDQEKLTDWIEVFDMGSLAVLFKENEPMGTVVEAEVLMLGQEALEDPTSLIMDAAKDYKN</sequence>
<dbReference type="AlphaFoldDB" id="A0AAV6JIX8"/>
<gene>
    <name evidence="1" type="ORF">RHGRI_021053</name>
</gene>
<organism evidence="1 2">
    <name type="scientific">Rhododendron griersonianum</name>
    <dbReference type="NCBI Taxonomy" id="479676"/>
    <lineage>
        <taxon>Eukaryota</taxon>
        <taxon>Viridiplantae</taxon>
        <taxon>Streptophyta</taxon>
        <taxon>Embryophyta</taxon>
        <taxon>Tracheophyta</taxon>
        <taxon>Spermatophyta</taxon>
        <taxon>Magnoliopsida</taxon>
        <taxon>eudicotyledons</taxon>
        <taxon>Gunneridae</taxon>
        <taxon>Pentapetalae</taxon>
        <taxon>asterids</taxon>
        <taxon>Ericales</taxon>
        <taxon>Ericaceae</taxon>
        <taxon>Ericoideae</taxon>
        <taxon>Rhodoreae</taxon>
        <taxon>Rhododendron</taxon>
    </lineage>
</organism>
<evidence type="ECO:0000313" key="1">
    <source>
        <dbReference type="EMBL" id="KAG5541032.1"/>
    </source>
</evidence>